<sequence>MATGSPNPPIRWVGADASESVAGGSTAVAGLARSVRSIRDGAESARSKSASRGPLGFSFSFATRADRASGQLPPNRWRIWLSDGIPSRCHSRHCW</sequence>
<reference evidence="2" key="1">
    <citation type="journal article" date="2019" name="Int. J. Syst. Evol. Microbiol.">
        <title>The Global Catalogue of Microorganisms (GCM) 10K type strain sequencing project: providing services to taxonomists for standard genome sequencing and annotation.</title>
        <authorList>
            <consortium name="The Broad Institute Genomics Platform"/>
            <consortium name="The Broad Institute Genome Sequencing Center for Infectious Disease"/>
            <person name="Wu L."/>
            <person name="Ma J."/>
        </authorList>
    </citation>
    <scope>NUCLEOTIDE SEQUENCE [LARGE SCALE GENOMIC DNA]</scope>
    <source>
        <strain evidence="2">JCM 18303</strain>
    </source>
</reference>
<proteinExistence type="predicted"/>
<gene>
    <name evidence="1" type="ORF">GCM10023321_73280</name>
</gene>
<keyword evidence="2" id="KW-1185">Reference proteome</keyword>
<protein>
    <submittedName>
        <fullName evidence="1">Uncharacterized protein</fullName>
    </submittedName>
</protein>
<evidence type="ECO:0000313" key="1">
    <source>
        <dbReference type="EMBL" id="GAA5172855.1"/>
    </source>
</evidence>
<dbReference type="EMBL" id="BAABJP010000052">
    <property type="protein sequence ID" value="GAA5172855.1"/>
    <property type="molecule type" value="Genomic_DNA"/>
</dbReference>
<comment type="caution">
    <text evidence="1">The sequence shown here is derived from an EMBL/GenBank/DDBJ whole genome shotgun (WGS) entry which is preliminary data.</text>
</comment>
<organism evidence="1 2">
    <name type="scientific">Pseudonocardia eucalypti</name>
    <dbReference type="NCBI Taxonomy" id="648755"/>
    <lineage>
        <taxon>Bacteria</taxon>
        <taxon>Bacillati</taxon>
        <taxon>Actinomycetota</taxon>
        <taxon>Actinomycetes</taxon>
        <taxon>Pseudonocardiales</taxon>
        <taxon>Pseudonocardiaceae</taxon>
        <taxon>Pseudonocardia</taxon>
    </lineage>
</organism>
<dbReference type="Proteomes" id="UP001428817">
    <property type="component" value="Unassembled WGS sequence"/>
</dbReference>
<evidence type="ECO:0000313" key="2">
    <source>
        <dbReference type="Proteomes" id="UP001428817"/>
    </source>
</evidence>
<accession>A0ABP9R8R9</accession>
<name>A0ABP9R8R9_9PSEU</name>